<organism evidence="1 2">
    <name type="scientific">Cichorium intybus</name>
    <name type="common">Chicory</name>
    <dbReference type="NCBI Taxonomy" id="13427"/>
    <lineage>
        <taxon>Eukaryota</taxon>
        <taxon>Viridiplantae</taxon>
        <taxon>Streptophyta</taxon>
        <taxon>Embryophyta</taxon>
        <taxon>Tracheophyta</taxon>
        <taxon>Spermatophyta</taxon>
        <taxon>Magnoliopsida</taxon>
        <taxon>eudicotyledons</taxon>
        <taxon>Gunneridae</taxon>
        <taxon>Pentapetalae</taxon>
        <taxon>asterids</taxon>
        <taxon>campanulids</taxon>
        <taxon>Asterales</taxon>
        <taxon>Asteraceae</taxon>
        <taxon>Cichorioideae</taxon>
        <taxon>Cichorieae</taxon>
        <taxon>Cichoriinae</taxon>
        <taxon>Cichorium</taxon>
    </lineage>
</organism>
<evidence type="ECO:0000313" key="2">
    <source>
        <dbReference type="Proteomes" id="UP001055811"/>
    </source>
</evidence>
<name>A0ACB9ALI7_CICIN</name>
<reference evidence="2" key="1">
    <citation type="journal article" date="2022" name="Mol. Ecol. Resour.">
        <title>The genomes of chicory, endive, great burdock and yacon provide insights into Asteraceae palaeo-polyploidization history and plant inulin production.</title>
        <authorList>
            <person name="Fan W."/>
            <person name="Wang S."/>
            <person name="Wang H."/>
            <person name="Wang A."/>
            <person name="Jiang F."/>
            <person name="Liu H."/>
            <person name="Zhao H."/>
            <person name="Xu D."/>
            <person name="Zhang Y."/>
        </authorList>
    </citation>
    <scope>NUCLEOTIDE SEQUENCE [LARGE SCALE GENOMIC DNA]</scope>
    <source>
        <strain evidence="2">cv. Punajuju</strain>
    </source>
</reference>
<comment type="caution">
    <text evidence="1">The sequence shown here is derived from an EMBL/GenBank/DDBJ whole genome shotgun (WGS) entry which is preliminary data.</text>
</comment>
<gene>
    <name evidence="1" type="ORF">L2E82_40835</name>
</gene>
<keyword evidence="2" id="KW-1185">Reference proteome</keyword>
<sequence>MLKIRTDYIEILQILRILRTTRPPGLCFTDLRPGVFLRGKPSNVWFNPVDRLVNNVGRRRSYHESLVLNFWSIHLWLSGFFSQLKLGFPGLDNEPVLKGCFTSLLVQISFITEIKKQLWVRKF</sequence>
<dbReference type="Proteomes" id="UP001055811">
    <property type="component" value="Linkage Group LG07"/>
</dbReference>
<protein>
    <submittedName>
        <fullName evidence="1">Uncharacterized protein</fullName>
    </submittedName>
</protein>
<proteinExistence type="predicted"/>
<evidence type="ECO:0000313" key="1">
    <source>
        <dbReference type="EMBL" id="KAI3711032.1"/>
    </source>
</evidence>
<accession>A0ACB9ALI7</accession>
<dbReference type="EMBL" id="CM042015">
    <property type="protein sequence ID" value="KAI3711032.1"/>
    <property type="molecule type" value="Genomic_DNA"/>
</dbReference>
<reference evidence="1 2" key="2">
    <citation type="journal article" date="2022" name="Mol. Ecol. Resour.">
        <title>The genomes of chicory, endive, great burdock and yacon provide insights into Asteraceae paleo-polyploidization history and plant inulin production.</title>
        <authorList>
            <person name="Fan W."/>
            <person name="Wang S."/>
            <person name="Wang H."/>
            <person name="Wang A."/>
            <person name="Jiang F."/>
            <person name="Liu H."/>
            <person name="Zhao H."/>
            <person name="Xu D."/>
            <person name="Zhang Y."/>
        </authorList>
    </citation>
    <scope>NUCLEOTIDE SEQUENCE [LARGE SCALE GENOMIC DNA]</scope>
    <source>
        <strain evidence="2">cv. Punajuju</strain>
        <tissue evidence="1">Leaves</tissue>
    </source>
</reference>